<dbReference type="Proteomes" id="UP001180840">
    <property type="component" value="Unassembled WGS sequence"/>
</dbReference>
<evidence type="ECO:0000256" key="1">
    <source>
        <dbReference type="SAM" id="MobiDB-lite"/>
    </source>
</evidence>
<comment type="caution">
    <text evidence="3">The sequence shown here is derived from an EMBL/GenBank/DDBJ whole genome shotgun (WGS) entry which is preliminary data.</text>
</comment>
<dbReference type="InterPro" id="IPR007401">
    <property type="entry name" value="DUF454"/>
</dbReference>
<dbReference type="PANTHER" id="PTHR35813">
    <property type="entry name" value="INNER MEMBRANE PROTEIN YBAN"/>
    <property type="match status" value="1"/>
</dbReference>
<feature type="transmembrane region" description="Helical" evidence="2">
    <location>
        <begin position="79"/>
        <end position="112"/>
    </location>
</feature>
<reference evidence="3" key="1">
    <citation type="submission" date="2023-07" db="EMBL/GenBank/DDBJ databases">
        <title>Sequencing the genomes of 1000 actinobacteria strains.</title>
        <authorList>
            <person name="Klenk H.-P."/>
        </authorList>
    </citation>
    <scope>NUCLEOTIDE SEQUENCE</scope>
    <source>
        <strain evidence="3">DSM 107476</strain>
    </source>
</reference>
<evidence type="ECO:0000313" key="4">
    <source>
        <dbReference type="Proteomes" id="UP001180840"/>
    </source>
</evidence>
<keyword evidence="2" id="KW-1133">Transmembrane helix</keyword>
<evidence type="ECO:0000313" key="3">
    <source>
        <dbReference type="EMBL" id="MDR7330560.1"/>
    </source>
</evidence>
<dbReference type="Pfam" id="PF04304">
    <property type="entry name" value="DUF454"/>
    <property type="match status" value="1"/>
</dbReference>
<feature type="region of interest" description="Disordered" evidence="1">
    <location>
        <begin position="117"/>
        <end position="151"/>
    </location>
</feature>
<dbReference type="EMBL" id="JAVDXZ010000001">
    <property type="protein sequence ID" value="MDR7330560.1"/>
    <property type="molecule type" value="Genomic_DNA"/>
</dbReference>
<feature type="compositionally biased region" description="Pro residues" evidence="1">
    <location>
        <begin position="117"/>
        <end position="127"/>
    </location>
</feature>
<accession>A0ABU2A0M3</accession>
<organism evidence="3 4">
    <name type="scientific">Corynebacterium guangdongense</name>
    <dbReference type="NCBI Taxonomy" id="1783348"/>
    <lineage>
        <taxon>Bacteria</taxon>
        <taxon>Bacillati</taxon>
        <taxon>Actinomycetota</taxon>
        <taxon>Actinomycetes</taxon>
        <taxon>Mycobacteriales</taxon>
        <taxon>Corynebacteriaceae</taxon>
        <taxon>Corynebacterium</taxon>
    </lineage>
</organism>
<keyword evidence="4" id="KW-1185">Reference proteome</keyword>
<protein>
    <submittedName>
        <fullName evidence="3">Uncharacterized membrane protein YbaN (DUF454 family)</fullName>
    </submittedName>
</protein>
<keyword evidence="2" id="KW-0472">Membrane</keyword>
<gene>
    <name evidence="3" type="ORF">J2S39_002236</name>
</gene>
<evidence type="ECO:0000256" key="2">
    <source>
        <dbReference type="SAM" id="Phobius"/>
    </source>
</evidence>
<dbReference type="PANTHER" id="PTHR35813:SF1">
    <property type="entry name" value="INNER MEMBRANE PROTEIN YBAN"/>
    <property type="match status" value="1"/>
</dbReference>
<name>A0ABU2A0M3_9CORY</name>
<proteinExistence type="predicted"/>
<keyword evidence="2" id="KW-0812">Transmembrane</keyword>
<sequence>MLKPLLLVTGLLATVLGVLGMVLPVLPTTPFLLLATFCFARSSTRLHDYLIHHKQFGPYLSNYHERAMTPRDKVRTLTLMWSGILVSAALIGSPITWIILPAIATLVMVHILRLKPRPAPGQTPPPESTVEETPTQLDRRPRAGDGRGRNA</sequence>
<dbReference type="RefSeq" id="WP_290196365.1">
    <property type="nucleotide sequence ID" value="NZ_CP047654.1"/>
</dbReference>
<feature type="compositionally biased region" description="Basic and acidic residues" evidence="1">
    <location>
        <begin position="137"/>
        <end position="151"/>
    </location>
</feature>